<gene>
    <name evidence="2" type="ORF">DCF19_10940</name>
</gene>
<keyword evidence="1" id="KW-1133">Transmembrane helix</keyword>
<evidence type="ECO:0000256" key="1">
    <source>
        <dbReference type="SAM" id="Phobius"/>
    </source>
</evidence>
<evidence type="ECO:0000313" key="3">
    <source>
        <dbReference type="Proteomes" id="UP000249467"/>
    </source>
</evidence>
<protein>
    <submittedName>
        <fullName evidence="2">Uncharacterized protein</fullName>
    </submittedName>
</protein>
<evidence type="ECO:0000313" key="2">
    <source>
        <dbReference type="EMBL" id="PZO40818.1"/>
    </source>
</evidence>
<dbReference type="EMBL" id="QBML01000013">
    <property type="protein sequence ID" value="PZO40818.1"/>
    <property type="molecule type" value="Genomic_DNA"/>
</dbReference>
<keyword evidence="1" id="KW-0472">Membrane</keyword>
<comment type="caution">
    <text evidence="2">The sequence shown here is derived from an EMBL/GenBank/DDBJ whole genome shotgun (WGS) entry which is preliminary data.</text>
</comment>
<keyword evidence="1" id="KW-0812">Transmembrane</keyword>
<accession>A0A2W4YCE5</accession>
<reference evidence="2 3" key="1">
    <citation type="submission" date="2018-04" db="EMBL/GenBank/DDBJ databases">
        <authorList>
            <person name="Go L.Y."/>
            <person name="Mitchell J.A."/>
        </authorList>
    </citation>
    <scope>NUCLEOTIDE SEQUENCE [LARGE SCALE GENOMIC DNA]</scope>
    <source>
        <strain evidence="2">ULC066bin1</strain>
    </source>
</reference>
<dbReference type="AlphaFoldDB" id="A0A2W4YCE5"/>
<proteinExistence type="predicted"/>
<feature type="transmembrane region" description="Helical" evidence="1">
    <location>
        <begin position="32"/>
        <end position="50"/>
    </location>
</feature>
<dbReference type="Proteomes" id="UP000249467">
    <property type="component" value="Unassembled WGS sequence"/>
</dbReference>
<sequence length="61" mass="6879">MPQLIGILVLAAYIFGAVKFLIGFRRTDFEGNQIGLALLWPVLFVMNGNYRKNFFKALKGS</sequence>
<reference evidence="2 3" key="2">
    <citation type="submission" date="2018-06" db="EMBL/GenBank/DDBJ databases">
        <title>Metagenomic assembly of (sub)arctic Cyanobacteria and their associated microbiome from non-axenic cultures.</title>
        <authorList>
            <person name="Baurain D."/>
        </authorList>
    </citation>
    <scope>NUCLEOTIDE SEQUENCE [LARGE SCALE GENOMIC DNA]</scope>
    <source>
        <strain evidence="2">ULC066bin1</strain>
    </source>
</reference>
<organism evidence="2 3">
    <name type="scientific">Pseudanabaena frigida</name>
    <dbReference type="NCBI Taxonomy" id="945775"/>
    <lineage>
        <taxon>Bacteria</taxon>
        <taxon>Bacillati</taxon>
        <taxon>Cyanobacteriota</taxon>
        <taxon>Cyanophyceae</taxon>
        <taxon>Pseudanabaenales</taxon>
        <taxon>Pseudanabaenaceae</taxon>
        <taxon>Pseudanabaena</taxon>
    </lineage>
</organism>
<name>A0A2W4YCE5_9CYAN</name>